<reference evidence="2" key="1">
    <citation type="submission" date="2023-06" db="EMBL/GenBank/DDBJ databases">
        <authorList>
            <consortium name="Lawrence Berkeley National Laboratory"/>
            <person name="Ahrendt S."/>
            <person name="Sahu N."/>
            <person name="Indic B."/>
            <person name="Wong-Bajracharya J."/>
            <person name="Merenyi Z."/>
            <person name="Ke H.-M."/>
            <person name="Monk M."/>
            <person name="Kocsube S."/>
            <person name="Drula E."/>
            <person name="Lipzen A."/>
            <person name="Balint B."/>
            <person name="Henrissat B."/>
            <person name="Andreopoulos B."/>
            <person name="Martin F.M."/>
            <person name="Harder C.B."/>
            <person name="Rigling D."/>
            <person name="Ford K.L."/>
            <person name="Foster G.D."/>
            <person name="Pangilinan J."/>
            <person name="Papanicolaou A."/>
            <person name="Barry K."/>
            <person name="LaButti K."/>
            <person name="Viragh M."/>
            <person name="Koriabine M."/>
            <person name="Yan M."/>
            <person name="Riley R."/>
            <person name="Champramary S."/>
            <person name="Plett K.L."/>
            <person name="Tsai I.J."/>
            <person name="Slot J."/>
            <person name="Sipos G."/>
            <person name="Plett J."/>
            <person name="Nagy L.G."/>
            <person name="Grigoriev I.V."/>
        </authorList>
    </citation>
    <scope>NUCLEOTIDE SEQUENCE</scope>
    <source>
        <strain evidence="2">HWK02</strain>
    </source>
</reference>
<evidence type="ECO:0000256" key="1">
    <source>
        <dbReference type="SAM" id="MobiDB-lite"/>
    </source>
</evidence>
<feature type="region of interest" description="Disordered" evidence="1">
    <location>
        <begin position="1"/>
        <end position="85"/>
    </location>
</feature>
<sequence>MPNVYSQLPLHRHGNPSLQTPPRQPLPHSSQQSPRRNLYPPQPRRQTPAHHPHMSLHRGQGQDQGGPCPSQPHPTHLPFRPSHPNPPSIPFHGIFLMLLRVAMQGDLSLPNHLINAKHQCDSLSSKYGQLAHQSLPNDVPPNRSLFVDPPDGCKDEVDGLSRLAEHVLMMWGEVECLREARDAMQGIYGDIPSTSGGL</sequence>
<evidence type="ECO:0000313" key="2">
    <source>
        <dbReference type="EMBL" id="KAK0481055.1"/>
    </source>
</evidence>
<keyword evidence="3" id="KW-1185">Reference proteome</keyword>
<gene>
    <name evidence="2" type="ORF">EDD18DRAFT_1363283</name>
</gene>
<name>A0AA39PBX9_9AGAR</name>
<accession>A0AA39PBX9</accession>
<dbReference type="AlphaFoldDB" id="A0AA39PBX9"/>
<feature type="compositionally biased region" description="Basic residues" evidence="1">
    <location>
        <begin position="47"/>
        <end position="56"/>
    </location>
</feature>
<dbReference type="EMBL" id="JAUEPU010000075">
    <property type="protein sequence ID" value="KAK0481055.1"/>
    <property type="molecule type" value="Genomic_DNA"/>
</dbReference>
<proteinExistence type="predicted"/>
<organism evidence="2 3">
    <name type="scientific">Armillaria luteobubalina</name>
    <dbReference type="NCBI Taxonomy" id="153913"/>
    <lineage>
        <taxon>Eukaryota</taxon>
        <taxon>Fungi</taxon>
        <taxon>Dikarya</taxon>
        <taxon>Basidiomycota</taxon>
        <taxon>Agaricomycotina</taxon>
        <taxon>Agaricomycetes</taxon>
        <taxon>Agaricomycetidae</taxon>
        <taxon>Agaricales</taxon>
        <taxon>Marasmiineae</taxon>
        <taxon>Physalacriaceae</taxon>
        <taxon>Armillaria</taxon>
    </lineage>
</organism>
<comment type="caution">
    <text evidence="2">The sequence shown here is derived from an EMBL/GenBank/DDBJ whole genome shotgun (WGS) entry which is preliminary data.</text>
</comment>
<feature type="compositionally biased region" description="Polar residues" evidence="1">
    <location>
        <begin position="16"/>
        <end position="35"/>
    </location>
</feature>
<protein>
    <submittedName>
        <fullName evidence="2">Uncharacterized protein</fullName>
    </submittedName>
</protein>
<dbReference type="Proteomes" id="UP001175228">
    <property type="component" value="Unassembled WGS sequence"/>
</dbReference>
<evidence type="ECO:0000313" key="3">
    <source>
        <dbReference type="Proteomes" id="UP001175228"/>
    </source>
</evidence>